<comment type="similarity">
    <text evidence="1">Belongs to the UPF0065 (bug) family.</text>
</comment>
<dbReference type="Gene3D" id="3.40.190.10">
    <property type="entry name" value="Periplasmic binding protein-like II"/>
    <property type="match status" value="1"/>
</dbReference>
<sequence>MAREKIIAFARRGLVVGGMLACVTGAVSAQEKYPSRPVEVIVPWGAGGGSDQTARMIAKYLEADLKASFPVVNVPGASGVTGVQKLLLNPADGYSLGVSGDYYAILGSPKAKWKLSDFIPIAVVINQAGAIFVANDSRFKTWADVEKEARAKPNSLKIAMAGYGIIDEIHTNYLLAKGVKLNVVPYNNPSERYVSILGKHVDLLYEQAGDLKSYLNNHQMRPLLSVTAQRFPLYPDVPTTVENGYNITVPQVRWVYMKAGTPPSRVKVIADSLERMSHTPEFKAYLASEYADPASFVPLSKARDFLQQMIDSVRREASEAGQKTAK</sequence>
<keyword evidence="2" id="KW-0732">Signal</keyword>
<proteinExistence type="inferred from homology"/>
<dbReference type="Gene3D" id="3.40.190.150">
    <property type="entry name" value="Bordetella uptake gene, domain 1"/>
    <property type="match status" value="1"/>
</dbReference>
<feature type="chain" id="PRO_5012623831" description="Tripartite tricarboxylate transporter substrate binding protein" evidence="2">
    <location>
        <begin position="30"/>
        <end position="326"/>
    </location>
</feature>
<dbReference type="SUPFAM" id="SSF53850">
    <property type="entry name" value="Periplasmic binding protein-like II"/>
    <property type="match status" value="1"/>
</dbReference>
<dbReference type="InterPro" id="IPR005064">
    <property type="entry name" value="BUG"/>
</dbReference>
<dbReference type="Pfam" id="PF03401">
    <property type="entry name" value="TctC"/>
    <property type="match status" value="1"/>
</dbReference>
<accession>A0A225MIA6</accession>
<evidence type="ECO:0008006" key="5">
    <source>
        <dbReference type="Google" id="ProtNLM"/>
    </source>
</evidence>
<dbReference type="CDD" id="cd07012">
    <property type="entry name" value="PBP2_Bug_TTT"/>
    <property type="match status" value="1"/>
</dbReference>
<dbReference type="OrthoDB" id="7246401at2"/>
<dbReference type="PIRSF" id="PIRSF017082">
    <property type="entry name" value="YflP"/>
    <property type="match status" value="1"/>
</dbReference>
<gene>
    <name evidence="3" type="ORF">CEY11_13770</name>
</gene>
<dbReference type="AlphaFoldDB" id="A0A225MIA6"/>
<dbReference type="RefSeq" id="WP_088603970.1">
    <property type="nucleotide sequence ID" value="NZ_NJIH01000007.1"/>
</dbReference>
<dbReference type="EMBL" id="NJIH01000007">
    <property type="protein sequence ID" value="OWT59241.1"/>
    <property type="molecule type" value="Genomic_DNA"/>
</dbReference>
<dbReference type="Proteomes" id="UP000214603">
    <property type="component" value="Unassembled WGS sequence"/>
</dbReference>
<evidence type="ECO:0000256" key="2">
    <source>
        <dbReference type="SAM" id="SignalP"/>
    </source>
</evidence>
<feature type="signal peptide" evidence="2">
    <location>
        <begin position="1"/>
        <end position="29"/>
    </location>
</feature>
<evidence type="ECO:0000313" key="3">
    <source>
        <dbReference type="EMBL" id="OWT59241.1"/>
    </source>
</evidence>
<protein>
    <recommendedName>
        <fullName evidence="5">Tripartite tricarboxylate transporter substrate binding protein</fullName>
    </recommendedName>
</protein>
<evidence type="ECO:0000313" key="4">
    <source>
        <dbReference type="Proteomes" id="UP000214603"/>
    </source>
</evidence>
<keyword evidence="4" id="KW-1185">Reference proteome</keyword>
<evidence type="ECO:0000256" key="1">
    <source>
        <dbReference type="ARBA" id="ARBA00006987"/>
    </source>
</evidence>
<name>A0A225MIA6_9BURK</name>
<dbReference type="PANTHER" id="PTHR42928:SF5">
    <property type="entry name" value="BLR1237 PROTEIN"/>
    <property type="match status" value="1"/>
</dbReference>
<comment type="caution">
    <text evidence="3">The sequence shown here is derived from an EMBL/GenBank/DDBJ whole genome shotgun (WGS) entry which is preliminary data.</text>
</comment>
<organism evidence="3 4">
    <name type="scientific">Candidimonas nitroreducens</name>
    <dbReference type="NCBI Taxonomy" id="683354"/>
    <lineage>
        <taxon>Bacteria</taxon>
        <taxon>Pseudomonadati</taxon>
        <taxon>Pseudomonadota</taxon>
        <taxon>Betaproteobacteria</taxon>
        <taxon>Burkholderiales</taxon>
        <taxon>Alcaligenaceae</taxon>
        <taxon>Candidimonas</taxon>
    </lineage>
</organism>
<reference evidence="4" key="1">
    <citation type="submission" date="2017-06" db="EMBL/GenBank/DDBJ databases">
        <title>Herbaspirillum phytohormonus sp. nov., isolated from the root nodule of Robinia pseudoacacia in lead-zinc mine.</title>
        <authorList>
            <person name="Fan M."/>
            <person name="Lin Y."/>
        </authorList>
    </citation>
    <scope>NUCLEOTIDE SEQUENCE [LARGE SCALE GENOMIC DNA]</scope>
    <source>
        <strain evidence="4">SC-089</strain>
    </source>
</reference>
<dbReference type="InterPro" id="IPR042100">
    <property type="entry name" value="Bug_dom1"/>
</dbReference>
<dbReference type="PANTHER" id="PTHR42928">
    <property type="entry name" value="TRICARBOXYLATE-BINDING PROTEIN"/>
    <property type="match status" value="1"/>
</dbReference>